<feature type="domain" description="Mechanosensitive ion channel MscS" evidence="10">
    <location>
        <begin position="515"/>
        <end position="571"/>
    </location>
</feature>
<comment type="subcellular location">
    <subcellularLocation>
        <location evidence="1">Membrane</location>
        <topology evidence="1">Multi-pass membrane protein</topology>
    </subcellularLocation>
</comment>
<dbReference type="FunFam" id="2.30.30.60:FF:000003">
    <property type="entry name" value="Predicted mechanosensitive ion channel"/>
    <property type="match status" value="1"/>
</dbReference>
<feature type="compositionally biased region" description="Polar residues" evidence="8">
    <location>
        <begin position="52"/>
        <end position="68"/>
    </location>
</feature>
<dbReference type="InterPro" id="IPR010920">
    <property type="entry name" value="LSM_dom_sf"/>
</dbReference>
<dbReference type="InterPro" id="IPR016688">
    <property type="entry name" value="MscS-like_plants/fungi"/>
</dbReference>
<protein>
    <recommendedName>
        <fullName evidence="7">Mechanosensitive ion channel protein</fullName>
    </recommendedName>
</protein>
<feature type="transmembrane region" description="Helical" evidence="9">
    <location>
        <begin position="202"/>
        <end position="230"/>
    </location>
</feature>
<dbReference type="InterPro" id="IPR006685">
    <property type="entry name" value="MscS_channel_2nd"/>
</dbReference>
<dbReference type="GO" id="GO:0006820">
    <property type="term" value="P:monoatomic anion transport"/>
    <property type="evidence" value="ECO:0007669"/>
    <property type="project" value="TreeGrafter"/>
</dbReference>
<feature type="region of interest" description="Disordered" evidence="8">
    <location>
        <begin position="117"/>
        <end position="155"/>
    </location>
</feature>
<proteinExistence type="inferred from homology"/>
<evidence type="ECO:0000256" key="9">
    <source>
        <dbReference type="SAM" id="Phobius"/>
    </source>
</evidence>
<comment type="similarity">
    <text evidence="2 7">Belongs to the MscS (TC 1.A.23) family.</text>
</comment>
<dbReference type="PIRSF" id="PIRSF017209">
    <property type="entry name" value="Memb_At2g17000_prd"/>
    <property type="match status" value="1"/>
</dbReference>
<dbReference type="Gene3D" id="2.30.30.60">
    <property type="match status" value="1"/>
</dbReference>
<dbReference type="SUPFAM" id="SSF50182">
    <property type="entry name" value="Sm-like ribonucleoproteins"/>
    <property type="match status" value="1"/>
</dbReference>
<evidence type="ECO:0000256" key="7">
    <source>
        <dbReference type="PIRNR" id="PIRNR017209"/>
    </source>
</evidence>
<feature type="transmembrane region" description="Helical" evidence="9">
    <location>
        <begin position="242"/>
        <end position="264"/>
    </location>
</feature>
<feature type="region of interest" description="Disordered" evidence="8">
    <location>
        <begin position="25"/>
        <end position="88"/>
    </location>
</feature>
<sequence>MDPQKGFAEDTQMAVVLMIPGEEAAVASSGDPKVEPSEDFSKDANAGEPKSPSRTGSVSPEIAESSSLPMKPRRPPQTQSLVRRSSISKPKSRFVDQCLPPAAISVGDGCSSAYDRVPGLPHHGSPNSKAFGLLTTPSHAEDEEEEEDDFKKQQFSDGEPARRKWKIRVLIEWAILILAMACLAASLTISRLQEFVVWGLDIWKWCLMVIVICCGRLVTYCLITILVFLIERNFLLRKKVLYFVYGLKDCVQICIWLGLILVTWGMLFCQGIPGSPKTMKALNYVTRTLSSLLIGSVLWLLKILLVKTLASSFHLNTFFDRIQESIFHQYVLQMLSGPPLMELAEKVGDARVTSHSSFRSTGKGKGKGKGKEREGIGVINVRKLQRMGHEKVSAWTMKGLINVIRGTGLSTISNSIESFDEEESEQKDKEITSEWEAKAAAFQIFENVAKPGYKYIDEEDLLMFLSKEELTYVLPLFEGAVETRKIKTSALRNWVFLLVAFVFGNTCKTIFEAIIFVFIMHPFDVGDRCVIDGVQMIVEEMNILTTVFLRYDNGKTYYPNYVLLRKPITNFFRSPDMNDSIEFSIDVSTSLETIEAIKSKIKVYIDSRPNHWHPNHSIVVKDIVNINKMDMTLNVCHTMNYQNIVEKNNRRSDLVLELKRIFEELSVQYHLLPQEVQLSYTGSASLPLANGSI</sequence>
<evidence type="ECO:0000256" key="1">
    <source>
        <dbReference type="ARBA" id="ARBA00004141"/>
    </source>
</evidence>
<dbReference type="OrthoDB" id="544685at2759"/>
<evidence type="ECO:0000313" key="11">
    <source>
        <dbReference type="EMBL" id="URE20248.1"/>
    </source>
</evidence>
<feature type="transmembrane region" description="Helical" evidence="9">
    <location>
        <begin position="494"/>
        <end position="520"/>
    </location>
</feature>
<evidence type="ECO:0000256" key="2">
    <source>
        <dbReference type="ARBA" id="ARBA00008017"/>
    </source>
</evidence>
<keyword evidence="4 9" id="KW-0812">Transmembrane</keyword>
<evidence type="ECO:0000256" key="3">
    <source>
        <dbReference type="ARBA" id="ARBA00022448"/>
    </source>
</evidence>
<evidence type="ECO:0000256" key="8">
    <source>
        <dbReference type="SAM" id="MobiDB-lite"/>
    </source>
</evidence>
<evidence type="ECO:0000313" key="12">
    <source>
        <dbReference type="Proteomes" id="UP001055439"/>
    </source>
</evidence>
<dbReference type="GO" id="GO:0050982">
    <property type="term" value="P:detection of mechanical stimulus"/>
    <property type="evidence" value="ECO:0007669"/>
    <property type="project" value="TreeGrafter"/>
</dbReference>
<evidence type="ECO:0000256" key="6">
    <source>
        <dbReference type="ARBA" id="ARBA00023136"/>
    </source>
</evidence>
<dbReference type="GO" id="GO:0005886">
    <property type="term" value="C:plasma membrane"/>
    <property type="evidence" value="ECO:0007669"/>
    <property type="project" value="UniProtKB-UniRule"/>
</dbReference>
<evidence type="ECO:0000259" key="10">
    <source>
        <dbReference type="Pfam" id="PF00924"/>
    </source>
</evidence>
<organism evidence="11 12">
    <name type="scientific">Musa troglodytarum</name>
    <name type="common">fe'i banana</name>
    <dbReference type="NCBI Taxonomy" id="320322"/>
    <lineage>
        <taxon>Eukaryota</taxon>
        <taxon>Viridiplantae</taxon>
        <taxon>Streptophyta</taxon>
        <taxon>Embryophyta</taxon>
        <taxon>Tracheophyta</taxon>
        <taxon>Spermatophyta</taxon>
        <taxon>Magnoliopsida</taxon>
        <taxon>Liliopsida</taxon>
        <taxon>Zingiberales</taxon>
        <taxon>Musaceae</taxon>
        <taxon>Musa</taxon>
    </lineage>
</organism>
<feature type="transmembrane region" description="Helical" evidence="9">
    <location>
        <begin position="284"/>
        <end position="305"/>
    </location>
</feature>
<keyword evidence="6 7" id="KW-0472">Membrane</keyword>
<dbReference type="EMBL" id="CP097509">
    <property type="protein sequence ID" value="URE20248.1"/>
    <property type="molecule type" value="Genomic_DNA"/>
</dbReference>
<dbReference type="PANTHER" id="PTHR31618">
    <property type="entry name" value="MECHANOSENSITIVE ION CHANNEL PROTEIN 5"/>
    <property type="match status" value="1"/>
</dbReference>
<evidence type="ECO:0000256" key="4">
    <source>
        <dbReference type="ARBA" id="ARBA00022692"/>
    </source>
</evidence>
<feature type="transmembrane region" description="Helical" evidence="9">
    <location>
        <begin position="170"/>
        <end position="190"/>
    </location>
</feature>
<evidence type="ECO:0000256" key="5">
    <source>
        <dbReference type="ARBA" id="ARBA00022989"/>
    </source>
</evidence>
<dbReference type="GO" id="GO:0008381">
    <property type="term" value="F:mechanosensitive monoatomic ion channel activity"/>
    <property type="evidence" value="ECO:0007669"/>
    <property type="project" value="TreeGrafter"/>
</dbReference>
<dbReference type="Pfam" id="PF00924">
    <property type="entry name" value="MS_channel_2nd"/>
    <property type="match status" value="1"/>
</dbReference>
<name>A0A9E7GW60_9LILI</name>
<dbReference type="AlphaFoldDB" id="A0A9E7GW60"/>
<keyword evidence="12" id="KW-1185">Reference proteome</keyword>
<feature type="compositionally biased region" description="Polar residues" evidence="8">
    <location>
        <begin position="76"/>
        <end position="88"/>
    </location>
</feature>
<keyword evidence="5 9" id="KW-1133">Transmembrane helix</keyword>
<accession>A0A9E7GW60</accession>
<dbReference type="InterPro" id="IPR023408">
    <property type="entry name" value="MscS_beta-dom_sf"/>
</dbReference>
<feature type="compositionally biased region" description="Basic and acidic residues" evidence="8">
    <location>
        <begin position="32"/>
        <end position="42"/>
    </location>
</feature>
<dbReference type="PANTHER" id="PTHR31618:SF7">
    <property type="entry name" value="MECHANOSENSITIVE ION CHANNEL PROTEIN"/>
    <property type="match status" value="1"/>
</dbReference>
<dbReference type="Proteomes" id="UP001055439">
    <property type="component" value="Chromosome 7"/>
</dbReference>
<reference evidence="11" key="1">
    <citation type="submission" date="2022-05" db="EMBL/GenBank/DDBJ databases">
        <title>The Musa troglodytarum L. genome provides insights into the mechanism of non-climacteric behaviour and enrichment of carotenoids.</title>
        <authorList>
            <person name="Wang J."/>
        </authorList>
    </citation>
    <scope>NUCLEOTIDE SEQUENCE</scope>
    <source>
        <tissue evidence="11">Leaf</tissue>
    </source>
</reference>
<keyword evidence="3" id="KW-0813">Transport</keyword>
<gene>
    <name evidence="11" type="ORF">MUK42_11473</name>
</gene>